<feature type="compositionally biased region" description="Basic and acidic residues" evidence="12">
    <location>
        <begin position="1"/>
        <end position="11"/>
    </location>
</feature>
<evidence type="ECO:0000313" key="13">
    <source>
        <dbReference type="EMBL" id="ACO12729.1"/>
    </source>
</evidence>
<dbReference type="OrthoDB" id="7318948at2759"/>
<evidence type="ECO:0000256" key="9">
    <source>
        <dbReference type="ARBA" id="ARBA00072179"/>
    </source>
</evidence>
<feature type="compositionally biased region" description="Acidic residues" evidence="12">
    <location>
        <begin position="13"/>
        <end position="22"/>
    </location>
</feature>
<sequence length="422" mass="47681">MVSEKRGRYAEASDSDDTDDSLDSGPLTRKRGAALASNGSMSRKGRKKCSSSQNNSFTGGRKLNYKCMGHWREDHQQPIFGVAMNHHLDDPRVFATVGNNRVTVYEALSNGDVKLLQSYADPDADENFYSVAWSYDPSDGKPLLAAAGSRGIIRVFSPATMNCLKHYVGHGQCINELKFHPKDPCLLLSVSKDHNLRLWNIKTDHCIAIFGGVEGHRDEVLSADFDRSGEYIMSCGMDHSLKLWDFNTDHLKKVVKLSYTHNTQKLKKNFPTELCHFPLFSTRDIHRNYVDCCRWFGNFILSKSCENTIVCWKPGPLDSISIKPINNKVSIIHKFDFKDNDIWFVRFSMDADQNLLALGNQVGKTYIWDLDVEDPSSTKFTVLSHPKCNVAIRQTSFSKGGDICICGCDDGTIWRWDRQNSV</sequence>
<dbReference type="PROSITE" id="PS00678">
    <property type="entry name" value="WD_REPEATS_1"/>
    <property type="match status" value="2"/>
</dbReference>
<evidence type="ECO:0000256" key="6">
    <source>
        <dbReference type="ARBA" id="ARBA00023015"/>
    </source>
</evidence>
<comment type="similarity">
    <text evidence="2">Belongs to the WD repeat ESC family.</text>
</comment>
<evidence type="ECO:0000256" key="11">
    <source>
        <dbReference type="PROSITE-ProRule" id="PRU00221"/>
    </source>
</evidence>
<feature type="repeat" description="WD" evidence="11">
    <location>
        <begin position="213"/>
        <end position="254"/>
    </location>
</feature>
<keyword evidence="7" id="KW-0804">Transcription</keyword>
<evidence type="ECO:0000256" key="7">
    <source>
        <dbReference type="ARBA" id="ARBA00023163"/>
    </source>
</evidence>
<dbReference type="InterPro" id="IPR051243">
    <property type="entry name" value="PcG_WD-repeat"/>
</dbReference>
<feature type="repeat" description="WD" evidence="11">
    <location>
        <begin position="167"/>
        <end position="209"/>
    </location>
</feature>
<gene>
    <name evidence="13" type="primary">ESC</name>
</gene>
<name>C1BUM6_LEPSM</name>
<keyword evidence="6" id="KW-0805">Transcription regulation</keyword>
<dbReference type="Pfam" id="PF00400">
    <property type="entry name" value="WD40"/>
    <property type="match status" value="3"/>
</dbReference>
<dbReference type="EMBL" id="BT078305">
    <property type="protein sequence ID" value="ACO12729.1"/>
    <property type="molecule type" value="mRNA"/>
</dbReference>
<dbReference type="InterPro" id="IPR036322">
    <property type="entry name" value="WD40_repeat_dom_sf"/>
</dbReference>
<dbReference type="Gene3D" id="2.130.10.10">
    <property type="entry name" value="YVTN repeat-like/Quinoprotein amine dehydrogenase"/>
    <property type="match status" value="1"/>
</dbReference>
<dbReference type="PANTHER" id="PTHR10253">
    <property type="entry name" value="POLYCOMB PROTEIN"/>
    <property type="match status" value="1"/>
</dbReference>
<accession>C1BUM6</accession>
<reference evidence="13" key="1">
    <citation type="submission" date="2009-06" db="EMBL/GenBank/DDBJ databases">
        <title>Lepeophtheirus salmonis ESTs and full-length cDNAs.</title>
        <authorList>
            <person name="Yasuike M."/>
            <person name="von Schalburg K."/>
            <person name="Cooper G."/>
            <person name="Leong J."/>
            <person name="Jones S.R.M."/>
            <person name="Koop B.F."/>
        </authorList>
    </citation>
    <scope>NUCLEOTIDE SEQUENCE</scope>
    <source>
        <strain evidence="13">Pacific form</strain>
        <tissue evidence="13">Whole</tissue>
    </source>
</reference>
<evidence type="ECO:0000256" key="12">
    <source>
        <dbReference type="SAM" id="MobiDB-lite"/>
    </source>
</evidence>
<keyword evidence="5" id="KW-0677">Repeat</keyword>
<feature type="region of interest" description="Disordered" evidence="12">
    <location>
        <begin position="1"/>
        <end position="57"/>
    </location>
</feature>
<keyword evidence="3" id="KW-0678">Repressor</keyword>
<dbReference type="SMART" id="SM00320">
    <property type="entry name" value="WD40"/>
    <property type="match status" value="7"/>
</dbReference>
<dbReference type="GO" id="GO:0005634">
    <property type="term" value="C:nucleus"/>
    <property type="evidence" value="ECO:0007669"/>
    <property type="project" value="UniProtKB-SubCell"/>
</dbReference>
<proteinExistence type="evidence at transcript level"/>
<dbReference type="FunFam" id="2.130.10.10:FF:000056">
    <property type="entry name" value="Polycomb protein eed"/>
    <property type="match status" value="1"/>
</dbReference>
<dbReference type="PROSITE" id="PS50294">
    <property type="entry name" value="WD_REPEATS_REGION"/>
    <property type="match status" value="2"/>
</dbReference>
<protein>
    <recommendedName>
        <fullName evidence="9">Polycomb protein esc</fullName>
    </recommendedName>
    <alternativeName>
        <fullName evidence="10">Protein extra sex combs</fullName>
    </alternativeName>
</protein>
<evidence type="ECO:0000256" key="8">
    <source>
        <dbReference type="ARBA" id="ARBA00023242"/>
    </source>
</evidence>
<dbReference type="AlphaFoldDB" id="C1BUM6"/>
<comment type="subcellular location">
    <subcellularLocation>
        <location evidence="1">Nucleus</location>
    </subcellularLocation>
</comment>
<dbReference type="InterPro" id="IPR019775">
    <property type="entry name" value="WD40_repeat_CS"/>
</dbReference>
<dbReference type="InterPro" id="IPR001680">
    <property type="entry name" value="WD40_rpt"/>
</dbReference>
<evidence type="ECO:0000256" key="4">
    <source>
        <dbReference type="ARBA" id="ARBA00022574"/>
    </source>
</evidence>
<evidence type="ECO:0000256" key="2">
    <source>
        <dbReference type="ARBA" id="ARBA00008075"/>
    </source>
</evidence>
<keyword evidence="4 11" id="KW-0853">WD repeat</keyword>
<dbReference type="InterPro" id="IPR015943">
    <property type="entry name" value="WD40/YVTN_repeat-like_dom_sf"/>
</dbReference>
<evidence type="ECO:0000256" key="3">
    <source>
        <dbReference type="ARBA" id="ARBA00022491"/>
    </source>
</evidence>
<keyword evidence="8" id="KW-0539">Nucleus</keyword>
<dbReference type="PROSITE" id="PS50082">
    <property type="entry name" value="WD_REPEATS_2"/>
    <property type="match status" value="2"/>
</dbReference>
<organism evidence="13">
    <name type="scientific">Lepeophtheirus salmonis</name>
    <name type="common">Salmon louse</name>
    <name type="synonym">Caligus salmonis</name>
    <dbReference type="NCBI Taxonomy" id="72036"/>
    <lineage>
        <taxon>Eukaryota</taxon>
        <taxon>Metazoa</taxon>
        <taxon>Ecdysozoa</taxon>
        <taxon>Arthropoda</taxon>
        <taxon>Crustacea</taxon>
        <taxon>Multicrustacea</taxon>
        <taxon>Hexanauplia</taxon>
        <taxon>Copepoda</taxon>
        <taxon>Siphonostomatoida</taxon>
        <taxon>Caligidae</taxon>
        <taxon>Lepeophtheirus</taxon>
    </lineage>
</organism>
<evidence type="ECO:0000256" key="1">
    <source>
        <dbReference type="ARBA" id="ARBA00004123"/>
    </source>
</evidence>
<evidence type="ECO:0000256" key="10">
    <source>
        <dbReference type="ARBA" id="ARBA00076259"/>
    </source>
</evidence>
<dbReference type="SUPFAM" id="SSF50978">
    <property type="entry name" value="WD40 repeat-like"/>
    <property type="match status" value="1"/>
</dbReference>
<evidence type="ECO:0000256" key="5">
    <source>
        <dbReference type="ARBA" id="ARBA00022737"/>
    </source>
</evidence>